<protein>
    <recommendedName>
        <fullName evidence="6">GDT1 family protein</fullName>
    </recommendedName>
</protein>
<dbReference type="GO" id="GO:0005794">
    <property type="term" value="C:Golgi apparatus"/>
    <property type="evidence" value="ECO:0007669"/>
    <property type="project" value="TreeGrafter"/>
</dbReference>
<comment type="caution">
    <text evidence="6">Lacks conserved residue(s) required for the propagation of feature annotation.</text>
</comment>
<dbReference type="GeneID" id="116937835"/>
<comment type="subcellular location">
    <subcellularLocation>
        <location evidence="1 6">Membrane</location>
        <topology evidence="1 6">Multi-pass membrane protein</topology>
    </subcellularLocation>
</comment>
<dbReference type="KEGG" id="pmrn:116937835"/>
<feature type="transmembrane region" description="Helical" evidence="6">
    <location>
        <begin position="321"/>
        <end position="340"/>
    </location>
</feature>
<sequence>MRWSGSHSAPHLLLHLFLVLLLVAFATAVPQEARNEVKDGPAAASSPGHRLHNNGAPLDGAAQPDALVGAGAAPAEEAKEHEPLSAVSRVDAGGDVGFLHAVVASLSVIVVSELGDKTFFIAAIMAMRYNRMTVFAGAMAALAFMHCLSVLFGFATTVVPRVYTYYISTALFALFGVRMIRDGLRMGPDEGQEELEEVQAQIKRRDKEMEGDVESGTLSPPASSGSRRWWWFGGGCGGGGGGQLCRLYRATLPAVPPVLLQALTLTLVAEWGDRSQLATIVLASRENPLGVALGGCVGHGLCTGLAVIGGRMIAQRISVRTVTLVGGVVFLLFAVSSLFISPETAS</sequence>
<dbReference type="PANTHER" id="PTHR12608">
    <property type="entry name" value="TRANSMEMBRANE PROTEIN HTP-1 RELATED"/>
    <property type="match status" value="1"/>
</dbReference>
<gene>
    <name evidence="9" type="primary">TMEM165</name>
</gene>
<feature type="chain" id="PRO_5042315426" description="GDT1 family protein" evidence="6">
    <location>
        <begin position="29"/>
        <end position="346"/>
    </location>
</feature>
<feature type="signal peptide" evidence="6">
    <location>
        <begin position="1"/>
        <end position="28"/>
    </location>
</feature>
<evidence type="ECO:0000256" key="4">
    <source>
        <dbReference type="ARBA" id="ARBA00022989"/>
    </source>
</evidence>
<accession>A0AAJ7WLE3</accession>
<feature type="transmembrane region" description="Helical" evidence="6">
    <location>
        <begin position="97"/>
        <end position="114"/>
    </location>
</feature>
<organism evidence="8 9">
    <name type="scientific">Petromyzon marinus</name>
    <name type="common">Sea lamprey</name>
    <dbReference type="NCBI Taxonomy" id="7757"/>
    <lineage>
        <taxon>Eukaryota</taxon>
        <taxon>Metazoa</taxon>
        <taxon>Chordata</taxon>
        <taxon>Craniata</taxon>
        <taxon>Vertebrata</taxon>
        <taxon>Cyclostomata</taxon>
        <taxon>Hyperoartia</taxon>
        <taxon>Petromyzontiformes</taxon>
        <taxon>Petromyzontidae</taxon>
        <taxon>Petromyzon</taxon>
    </lineage>
</organism>
<dbReference type="InterPro" id="IPR001727">
    <property type="entry name" value="GDT1-like"/>
</dbReference>
<dbReference type="PROSITE" id="PS01214">
    <property type="entry name" value="UPF0016"/>
    <property type="match status" value="1"/>
</dbReference>
<name>A0AAJ7WLE3_PETMA</name>
<dbReference type="PANTHER" id="PTHR12608:SF1">
    <property type="entry name" value="TRANSMEMBRANE PROTEIN 165"/>
    <property type="match status" value="1"/>
</dbReference>
<evidence type="ECO:0000256" key="1">
    <source>
        <dbReference type="ARBA" id="ARBA00004141"/>
    </source>
</evidence>
<keyword evidence="3 6" id="KW-0812">Transmembrane</keyword>
<feature type="transmembrane region" description="Helical" evidence="6">
    <location>
        <begin position="162"/>
        <end position="180"/>
    </location>
</feature>
<evidence type="ECO:0000313" key="8">
    <source>
        <dbReference type="Proteomes" id="UP001318040"/>
    </source>
</evidence>
<evidence type="ECO:0000256" key="6">
    <source>
        <dbReference type="RuleBase" id="RU365102"/>
    </source>
</evidence>
<dbReference type="Pfam" id="PF01169">
    <property type="entry name" value="GDT1"/>
    <property type="match status" value="2"/>
</dbReference>
<proteinExistence type="inferred from homology"/>
<dbReference type="AlphaFoldDB" id="A0AAJ7WLE3"/>
<dbReference type="GO" id="GO:0005384">
    <property type="term" value="F:manganese ion transmembrane transporter activity"/>
    <property type="evidence" value="ECO:0007669"/>
    <property type="project" value="TreeGrafter"/>
</dbReference>
<reference evidence="9" key="1">
    <citation type="submission" date="2025-08" db="UniProtKB">
        <authorList>
            <consortium name="RefSeq"/>
        </authorList>
    </citation>
    <scope>IDENTIFICATION</scope>
    <source>
        <tissue evidence="9">Sperm</tissue>
    </source>
</reference>
<comment type="similarity">
    <text evidence="2 6">Belongs to the GDT1 family.</text>
</comment>
<feature type="transmembrane region" description="Helical" evidence="6">
    <location>
        <begin position="134"/>
        <end position="156"/>
    </location>
</feature>
<dbReference type="GO" id="GO:0015085">
    <property type="term" value="F:calcium ion transmembrane transporter activity"/>
    <property type="evidence" value="ECO:0007669"/>
    <property type="project" value="TreeGrafter"/>
</dbReference>
<evidence type="ECO:0000256" key="2">
    <source>
        <dbReference type="ARBA" id="ARBA00009190"/>
    </source>
</evidence>
<dbReference type="InterPro" id="IPR049555">
    <property type="entry name" value="GDT1-like_CS"/>
</dbReference>
<feature type="region of interest" description="Disordered" evidence="7">
    <location>
        <begin position="36"/>
        <end position="56"/>
    </location>
</feature>
<keyword evidence="6" id="KW-0732">Signal</keyword>
<dbReference type="GO" id="GO:0032472">
    <property type="term" value="P:Golgi calcium ion transport"/>
    <property type="evidence" value="ECO:0007669"/>
    <property type="project" value="TreeGrafter"/>
</dbReference>
<keyword evidence="8" id="KW-1185">Reference proteome</keyword>
<keyword evidence="4 6" id="KW-1133">Transmembrane helix</keyword>
<evidence type="ECO:0000313" key="9">
    <source>
        <dbReference type="RefSeq" id="XP_032800843.1"/>
    </source>
</evidence>
<dbReference type="CTD" id="55858"/>
<dbReference type="GO" id="GO:0016020">
    <property type="term" value="C:membrane"/>
    <property type="evidence" value="ECO:0007669"/>
    <property type="project" value="UniProtKB-SubCell"/>
</dbReference>
<dbReference type="GO" id="GO:0032468">
    <property type="term" value="P:Golgi calcium ion homeostasis"/>
    <property type="evidence" value="ECO:0007669"/>
    <property type="project" value="TreeGrafter"/>
</dbReference>
<evidence type="ECO:0000256" key="7">
    <source>
        <dbReference type="SAM" id="MobiDB-lite"/>
    </source>
</evidence>
<evidence type="ECO:0000256" key="3">
    <source>
        <dbReference type="ARBA" id="ARBA00022692"/>
    </source>
</evidence>
<dbReference type="RefSeq" id="XP_032800843.1">
    <property type="nucleotide sequence ID" value="XM_032944952.1"/>
</dbReference>
<dbReference type="Proteomes" id="UP001318040">
    <property type="component" value="Unplaced"/>
</dbReference>
<keyword evidence="5 6" id="KW-0472">Membrane</keyword>
<evidence type="ECO:0000256" key="5">
    <source>
        <dbReference type="ARBA" id="ARBA00023136"/>
    </source>
</evidence>